<dbReference type="GO" id="GO:0016020">
    <property type="term" value="C:membrane"/>
    <property type="evidence" value="ECO:0007669"/>
    <property type="project" value="UniProtKB-UniRule"/>
</dbReference>
<feature type="compositionally biased region" description="Basic and acidic residues" evidence="2">
    <location>
        <begin position="121"/>
        <end position="165"/>
    </location>
</feature>
<proteinExistence type="predicted"/>
<keyword evidence="1" id="KW-0472">Membrane</keyword>
<feature type="region of interest" description="Disordered" evidence="2">
    <location>
        <begin position="121"/>
        <end position="183"/>
    </location>
</feature>
<evidence type="ECO:0000259" key="4">
    <source>
        <dbReference type="PROSITE" id="PS51123"/>
    </source>
</evidence>
<dbReference type="AlphaFoldDB" id="A0A1R4FFG2"/>
<feature type="domain" description="OmpA-like" evidence="4">
    <location>
        <begin position="69"/>
        <end position="183"/>
    </location>
</feature>
<evidence type="ECO:0000313" key="5">
    <source>
        <dbReference type="EMBL" id="SJM54597.1"/>
    </source>
</evidence>
<dbReference type="InterPro" id="IPR050330">
    <property type="entry name" value="Bact_OuterMem_StrucFunc"/>
</dbReference>
<dbReference type="SUPFAM" id="SSF103088">
    <property type="entry name" value="OmpA-like"/>
    <property type="match status" value="1"/>
</dbReference>
<evidence type="ECO:0000256" key="1">
    <source>
        <dbReference type="PROSITE-ProRule" id="PRU00473"/>
    </source>
</evidence>
<evidence type="ECO:0000256" key="2">
    <source>
        <dbReference type="SAM" id="MobiDB-lite"/>
    </source>
</evidence>
<evidence type="ECO:0000256" key="3">
    <source>
        <dbReference type="SAM" id="SignalP"/>
    </source>
</evidence>
<evidence type="ECO:0000313" key="6">
    <source>
        <dbReference type="Proteomes" id="UP000195913"/>
    </source>
</evidence>
<feature type="chain" id="PRO_5039537368" evidence="3">
    <location>
        <begin position="20"/>
        <end position="183"/>
    </location>
</feature>
<dbReference type="EMBL" id="FUHW01000016">
    <property type="protein sequence ID" value="SJM54597.1"/>
    <property type="molecule type" value="Genomic_DNA"/>
</dbReference>
<organism evidence="5 6">
    <name type="scientific">Arthrobacter rhombi</name>
    <dbReference type="NCBI Taxonomy" id="71253"/>
    <lineage>
        <taxon>Bacteria</taxon>
        <taxon>Bacillati</taxon>
        <taxon>Actinomycetota</taxon>
        <taxon>Actinomycetes</taxon>
        <taxon>Micrococcales</taxon>
        <taxon>Micrococcaceae</taxon>
        <taxon>Arthrobacter</taxon>
    </lineage>
</organism>
<dbReference type="Pfam" id="PF00691">
    <property type="entry name" value="OmpA"/>
    <property type="match status" value="1"/>
</dbReference>
<keyword evidence="3" id="KW-0732">Signal</keyword>
<accession>A0A1R4FFG2</accession>
<dbReference type="CDD" id="cd07185">
    <property type="entry name" value="OmpA_C-like"/>
    <property type="match status" value="1"/>
</dbReference>
<dbReference type="PANTHER" id="PTHR30329:SF20">
    <property type="entry name" value="EXPORTED PROTEIN"/>
    <property type="match status" value="1"/>
</dbReference>
<name>A0A1R4FFG2_9MICC</name>
<sequence>MLRGSVVVLVSLMVAPAIAVADTTQAEDLPEPTQAQLAKSVHVWDPTRGVHTWKLEGSVSEVEQVETKDKETTITLSTDILFTPDSSTLPGTAAQRIEKLVKDVPKGAKIKIDGHTDSVKGKVDNQKLSTDRAESVAEAVAKKRSDLKATVKGHADSRPVKREDPQDPSTRAANRRVEITYQG</sequence>
<feature type="signal peptide" evidence="3">
    <location>
        <begin position="1"/>
        <end position="19"/>
    </location>
</feature>
<dbReference type="InterPro" id="IPR006665">
    <property type="entry name" value="OmpA-like"/>
</dbReference>
<dbReference type="Gene3D" id="3.30.1330.60">
    <property type="entry name" value="OmpA-like domain"/>
    <property type="match status" value="1"/>
</dbReference>
<protein>
    <submittedName>
        <fullName evidence="5">Outer membrane protein and related peptidoglycan-associated (Lipo)proteins</fullName>
    </submittedName>
</protein>
<reference evidence="5 6" key="1">
    <citation type="submission" date="2017-02" db="EMBL/GenBank/DDBJ databases">
        <authorList>
            <person name="Peterson S.W."/>
        </authorList>
    </citation>
    <scope>NUCLEOTIDE SEQUENCE [LARGE SCALE GENOMIC DNA]</scope>
    <source>
        <strain evidence="5 6">B Ar 00.02</strain>
    </source>
</reference>
<dbReference type="PANTHER" id="PTHR30329">
    <property type="entry name" value="STATOR ELEMENT OF FLAGELLAR MOTOR COMPLEX"/>
    <property type="match status" value="1"/>
</dbReference>
<keyword evidence="6" id="KW-1185">Reference proteome</keyword>
<dbReference type="Proteomes" id="UP000195913">
    <property type="component" value="Unassembled WGS sequence"/>
</dbReference>
<gene>
    <name evidence="5" type="ORF">FM101_03700</name>
</gene>
<dbReference type="InterPro" id="IPR036737">
    <property type="entry name" value="OmpA-like_sf"/>
</dbReference>
<dbReference type="PROSITE" id="PS51123">
    <property type="entry name" value="OMPA_2"/>
    <property type="match status" value="1"/>
</dbReference>